<dbReference type="KEGG" id="manq:L1994_08570"/>
<dbReference type="Proteomes" id="UP001218895">
    <property type="component" value="Chromosome"/>
</dbReference>
<dbReference type="EMBL" id="CP091092">
    <property type="protein sequence ID" value="WFN36196.1"/>
    <property type="molecule type" value="Genomic_DNA"/>
</dbReference>
<organism evidence="1 2">
    <name type="scientific">Methanomicrobium antiquum</name>
    <dbReference type="NCBI Taxonomy" id="487686"/>
    <lineage>
        <taxon>Archaea</taxon>
        <taxon>Methanobacteriati</taxon>
        <taxon>Methanobacteriota</taxon>
        <taxon>Stenosarchaea group</taxon>
        <taxon>Methanomicrobia</taxon>
        <taxon>Methanomicrobiales</taxon>
        <taxon>Methanomicrobiaceae</taxon>
        <taxon>Methanomicrobium</taxon>
    </lineage>
</organism>
<dbReference type="RefSeq" id="WP_278099035.1">
    <property type="nucleotide sequence ID" value="NZ_CP091092.1"/>
</dbReference>
<keyword evidence="2" id="KW-1185">Reference proteome</keyword>
<evidence type="ECO:0008006" key="3">
    <source>
        <dbReference type="Google" id="ProtNLM"/>
    </source>
</evidence>
<proteinExistence type="predicted"/>
<reference evidence="1" key="1">
    <citation type="submission" date="2022-01" db="EMBL/GenBank/DDBJ databases">
        <title>Complete genome of Methanomicrobium antiquum DSM 21220.</title>
        <authorList>
            <person name="Chen S.-C."/>
            <person name="You Y.-T."/>
            <person name="Zhou Y.-Z."/>
            <person name="Lai M.-C."/>
        </authorList>
    </citation>
    <scope>NUCLEOTIDE SEQUENCE</scope>
    <source>
        <strain evidence="1">DSM 21220</strain>
    </source>
</reference>
<evidence type="ECO:0000313" key="2">
    <source>
        <dbReference type="Proteomes" id="UP001218895"/>
    </source>
</evidence>
<sequence length="63" mass="7385">MNATKRIPVTEKVWAEISELKKPGQTFDELLSDMAVNERKMRLLKDMKHIEERGDFVEMSFDA</sequence>
<evidence type="ECO:0000313" key="1">
    <source>
        <dbReference type="EMBL" id="WFN36196.1"/>
    </source>
</evidence>
<dbReference type="GeneID" id="79950446"/>
<gene>
    <name evidence="1" type="ORF">L1994_08570</name>
</gene>
<name>A0AAF0FQM5_9EURY</name>
<protein>
    <recommendedName>
        <fullName evidence="3">Antitoxin</fullName>
    </recommendedName>
</protein>
<accession>A0AAF0FQM5</accession>
<dbReference type="AlphaFoldDB" id="A0AAF0FQM5"/>